<dbReference type="PANTHER" id="PTHR22912:SF217">
    <property type="entry name" value="DIHYDROLIPOYL DEHYDROGENASE"/>
    <property type="match status" value="1"/>
</dbReference>
<dbReference type="InterPro" id="IPR023753">
    <property type="entry name" value="FAD/NAD-binding_dom"/>
</dbReference>
<evidence type="ECO:0000256" key="5">
    <source>
        <dbReference type="ARBA" id="ARBA00022827"/>
    </source>
</evidence>
<evidence type="ECO:0000256" key="11">
    <source>
        <dbReference type="ARBA" id="ARBA00049187"/>
    </source>
</evidence>
<keyword evidence="6" id="KW-0560">Oxidoreductase</keyword>
<gene>
    <name evidence="13" type="ORF">NMOB1V02_LOCUS13380</name>
</gene>
<keyword evidence="8" id="KW-1015">Disulfide bond</keyword>
<proteinExistence type="inferred from homology"/>
<keyword evidence="5" id="KW-0274">FAD</keyword>
<evidence type="ECO:0000313" key="14">
    <source>
        <dbReference type="Proteomes" id="UP000678499"/>
    </source>
</evidence>
<dbReference type="InterPro" id="IPR012999">
    <property type="entry name" value="Pyr_OxRdtase_I_AS"/>
</dbReference>
<dbReference type="Proteomes" id="UP000678499">
    <property type="component" value="Unassembled WGS sequence"/>
</dbReference>
<dbReference type="AlphaFoldDB" id="A0A7R9C499"/>
<evidence type="ECO:0000256" key="4">
    <source>
        <dbReference type="ARBA" id="ARBA00022630"/>
    </source>
</evidence>
<keyword evidence="9" id="KW-0676">Redox-active center</keyword>
<dbReference type="GO" id="GO:0006103">
    <property type="term" value="P:2-oxoglutarate metabolic process"/>
    <property type="evidence" value="ECO:0007669"/>
    <property type="project" value="TreeGrafter"/>
</dbReference>
<comment type="similarity">
    <text evidence="2">Belongs to the class-I pyridine nucleotide-disulfide oxidoreductase family.</text>
</comment>
<keyword evidence="4" id="KW-0285">Flavoprotein</keyword>
<accession>A0A7R9C499</accession>
<sequence length="293" mass="31044">MDFDIIIIGSGPGGYVAAIRAAQLGMNVAVIEKESLGGICLNWGCIPTKALLKSAAVYENLCHAQDYGIMATGIAVDYGQVHGRSRQVAEKMSKGVAFLMKKNKITVIEGTATVLPNKQVQVVDAQGQTQVHQANHIILATGAHGRSLPSAPIDGQHILGYRDVLTLNTLPKSVLVMGSGAIGAEFSYLMNAMGVQVHLVEALDRLAPNEDADLSAQLEKSFKKQGIKTHTQTKVIQVQINPNGVEVDLETPKGPQTLTVEKVISAVGIVPNIENIGLESLGIAIENGKVVVD</sequence>
<dbReference type="PRINTS" id="PR00368">
    <property type="entry name" value="FADPNR"/>
</dbReference>
<name>A0A7R9C499_9CRUS</name>
<dbReference type="EMBL" id="OA904537">
    <property type="protein sequence ID" value="CAD7285778.1"/>
    <property type="molecule type" value="Genomic_DNA"/>
</dbReference>
<evidence type="ECO:0000256" key="2">
    <source>
        <dbReference type="ARBA" id="ARBA00007532"/>
    </source>
</evidence>
<evidence type="ECO:0000256" key="8">
    <source>
        <dbReference type="ARBA" id="ARBA00023157"/>
    </source>
</evidence>
<dbReference type="InterPro" id="IPR036188">
    <property type="entry name" value="FAD/NAD-bd_sf"/>
</dbReference>
<feature type="non-terminal residue" evidence="13">
    <location>
        <position position="293"/>
    </location>
</feature>
<evidence type="ECO:0000256" key="3">
    <source>
        <dbReference type="ARBA" id="ARBA00012608"/>
    </source>
</evidence>
<dbReference type="Pfam" id="PF07992">
    <property type="entry name" value="Pyr_redox_2"/>
    <property type="match status" value="1"/>
</dbReference>
<dbReference type="GO" id="GO:0004148">
    <property type="term" value="F:dihydrolipoyl dehydrogenase (NADH) activity"/>
    <property type="evidence" value="ECO:0007669"/>
    <property type="project" value="UniProtKB-EC"/>
</dbReference>
<dbReference type="InterPro" id="IPR050151">
    <property type="entry name" value="Class-I_Pyr_Nuc-Dis_Oxidored"/>
</dbReference>
<dbReference type="PRINTS" id="PR00411">
    <property type="entry name" value="PNDRDTASEI"/>
</dbReference>
<dbReference type="EC" id="1.8.1.4" evidence="3"/>
<comment type="cofactor">
    <cofactor evidence="1">
        <name>FAD</name>
        <dbReference type="ChEBI" id="CHEBI:57692"/>
    </cofactor>
</comment>
<dbReference type="SUPFAM" id="SSF51905">
    <property type="entry name" value="FAD/NAD(P)-binding domain"/>
    <property type="match status" value="2"/>
</dbReference>
<dbReference type="PANTHER" id="PTHR22912">
    <property type="entry name" value="DISULFIDE OXIDOREDUCTASE"/>
    <property type="match status" value="1"/>
</dbReference>
<evidence type="ECO:0000256" key="1">
    <source>
        <dbReference type="ARBA" id="ARBA00001974"/>
    </source>
</evidence>
<organism evidence="13">
    <name type="scientific">Notodromas monacha</name>
    <dbReference type="NCBI Taxonomy" id="399045"/>
    <lineage>
        <taxon>Eukaryota</taxon>
        <taxon>Metazoa</taxon>
        <taxon>Ecdysozoa</taxon>
        <taxon>Arthropoda</taxon>
        <taxon>Crustacea</taxon>
        <taxon>Oligostraca</taxon>
        <taxon>Ostracoda</taxon>
        <taxon>Podocopa</taxon>
        <taxon>Podocopida</taxon>
        <taxon>Cypridocopina</taxon>
        <taxon>Cypridoidea</taxon>
        <taxon>Cyprididae</taxon>
        <taxon>Notodromas</taxon>
    </lineage>
</organism>
<evidence type="ECO:0000256" key="6">
    <source>
        <dbReference type="ARBA" id="ARBA00023002"/>
    </source>
</evidence>
<evidence type="ECO:0000313" key="13">
    <source>
        <dbReference type="EMBL" id="CAD7285778.1"/>
    </source>
</evidence>
<dbReference type="Gene3D" id="3.50.50.60">
    <property type="entry name" value="FAD/NAD(P)-binding domain"/>
    <property type="match status" value="2"/>
</dbReference>
<reference evidence="13" key="1">
    <citation type="submission" date="2020-11" db="EMBL/GenBank/DDBJ databases">
        <authorList>
            <person name="Tran Van P."/>
        </authorList>
    </citation>
    <scope>NUCLEOTIDE SEQUENCE</scope>
</reference>
<evidence type="ECO:0000256" key="10">
    <source>
        <dbReference type="ARBA" id="ARBA00031281"/>
    </source>
</evidence>
<dbReference type="EMBL" id="CAJPEX010022500">
    <property type="protein sequence ID" value="CAG0925930.1"/>
    <property type="molecule type" value="Genomic_DNA"/>
</dbReference>
<evidence type="ECO:0000259" key="12">
    <source>
        <dbReference type="Pfam" id="PF07992"/>
    </source>
</evidence>
<evidence type="ECO:0000256" key="7">
    <source>
        <dbReference type="ARBA" id="ARBA00023027"/>
    </source>
</evidence>
<dbReference type="GO" id="GO:0050660">
    <property type="term" value="F:flavin adenine dinucleotide binding"/>
    <property type="evidence" value="ECO:0007669"/>
    <property type="project" value="TreeGrafter"/>
</dbReference>
<protein>
    <recommendedName>
        <fullName evidence="3">dihydrolipoyl dehydrogenase</fullName>
        <ecNumber evidence="3">1.8.1.4</ecNumber>
    </recommendedName>
    <alternativeName>
        <fullName evidence="10">Dihydrolipoamide dehydrogenase</fullName>
    </alternativeName>
</protein>
<evidence type="ECO:0000256" key="9">
    <source>
        <dbReference type="ARBA" id="ARBA00023284"/>
    </source>
</evidence>
<comment type="catalytic activity">
    <reaction evidence="11">
        <text>N(6)-[(R)-dihydrolipoyl]-L-lysyl-[protein] + NAD(+) = N(6)-[(R)-lipoyl]-L-lysyl-[protein] + NADH + H(+)</text>
        <dbReference type="Rhea" id="RHEA:15045"/>
        <dbReference type="Rhea" id="RHEA-COMP:10474"/>
        <dbReference type="Rhea" id="RHEA-COMP:10475"/>
        <dbReference type="ChEBI" id="CHEBI:15378"/>
        <dbReference type="ChEBI" id="CHEBI:57540"/>
        <dbReference type="ChEBI" id="CHEBI:57945"/>
        <dbReference type="ChEBI" id="CHEBI:83099"/>
        <dbReference type="ChEBI" id="CHEBI:83100"/>
        <dbReference type="EC" id="1.8.1.4"/>
    </reaction>
</comment>
<dbReference type="OrthoDB" id="361797at2759"/>
<dbReference type="PROSITE" id="PS00076">
    <property type="entry name" value="PYRIDINE_REDOX_1"/>
    <property type="match status" value="1"/>
</dbReference>
<keyword evidence="14" id="KW-1185">Reference proteome</keyword>
<keyword evidence="7" id="KW-0520">NAD</keyword>
<feature type="domain" description="FAD/NAD(P)-binding" evidence="12">
    <location>
        <begin position="3"/>
        <end position="293"/>
    </location>
</feature>